<dbReference type="CDD" id="cd09033">
    <property type="entry name" value="KH-I_PNPT1"/>
    <property type="match status" value="1"/>
</dbReference>
<dbReference type="SUPFAM" id="SSF54211">
    <property type="entry name" value="Ribosomal protein S5 domain 2-like"/>
    <property type="match status" value="2"/>
</dbReference>
<dbReference type="Gene3D" id="3.30.1370.10">
    <property type="entry name" value="K Homology domain, type 1"/>
    <property type="match status" value="1"/>
</dbReference>
<dbReference type="GO" id="GO:0005739">
    <property type="term" value="C:mitochondrion"/>
    <property type="evidence" value="ECO:0007669"/>
    <property type="project" value="TreeGrafter"/>
</dbReference>
<keyword evidence="6" id="KW-0694">RNA-binding</keyword>
<dbReference type="Gene3D" id="2.40.50.140">
    <property type="entry name" value="Nucleic acid-binding proteins"/>
    <property type="match status" value="1"/>
</dbReference>
<evidence type="ECO:0000256" key="6">
    <source>
        <dbReference type="ARBA" id="ARBA00022884"/>
    </source>
</evidence>
<proteinExistence type="inferred from homology"/>
<dbReference type="FunFam" id="2.40.50.140:FF:000113">
    <property type="entry name" value="polyribonucleotide nucleotidyltransferase 1, mitochondrial"/>
    <property type="match status" value="1"/>
</dbReference>
<dbReference type="NCBIfam" id="NF008805">
    <property type="entry name" value="PRK11824.1"/>
    <property type="match status" value="1"/>
</dbReference>
<dbReference type="EC" id="2.7.7.8" evidence="2"/>
<dbReference type="InterPro" id="IPR036612">
    <property type="entry name" value="KH_dom_type_1_sf"/>
</dbReference>
<evidence type="ECO:0000256" key="4">
    <source>
        <dbReference type="ARBA" id="ARBA00022679"/>
    </source>
</evidence>
<dbReference type="Pfam" id="PF03725">
    <property type="entry name" value="RNase_PH_C"/>
    <property type="match status" value="1"/>
</dbReference>
<dbReference type="NCBIfam" id="TIGR03591">
    <property type="entry name" value="polynuc_phos"/>
    <property type="match status" value="1"/>
</dbReference>
<dbReference type="PANTHER" id="PTHR11252:SF0">
    <property type="entry name" value="POLYRIBONUCLEOTIDE NUCLEOTIDYLTRANSFERASE 1, MITOCHONDRIAL"/>
    <property type="match status" value="1"/>
</dbReference>
<dbReference type="Pfam" id="PF01138">
    <property type="entry name" value="RNase_PH"/>
    <property type="match status" value="2"/>
</dbReference>
<comment type="similarity">
    <text evidence="1">Belongs to the polyribonucleotide nucleotidyltransferase family.</text>
</comment>
<dbReference type="EMBL" id="OV725078">
    <property type="protein sequence ID" value="CAH1393386.1"/>
    <property type="molecule type" value="Genomic_DNA"/>
</dbReference>
<dbReference type="FunFam" id="3.30.230.70:FF:000032">
    <property type="entry name" value="Polyribonucleotide nucleotidyltransferase 1"/>
    <property type="match status" value="1"/>
</dbReference>
<dbReference type="InterPro" id="IPR004087">
    <property type="entry name" value="KH_dom"/>
</dbReference>
<accession>A0A9P0E856</accession>
<dbReference type="SUPFAM" id="SSF54791">
    <property type="entry name" value="Eukaryotic type KH-domain (KH-domain type I)"/>
    <property type="match status" value="1"/>
</dbReference>
<feature type="domain" description="K Homology" evidence="9">
    <location>
        <begin position="590"/>
        <end position="656"/>
    </location>
</feature>
<dbReference type="GO" id="GO:0000175">
    <property type="term" value="F:3'-5'-RNA exonuclease activity"/>
    <property type="evidence" value="ECO:0007669"/>
    <property type="project" value="TreeGrafter"/>
</dbReference>
<dbReference type="SUPFAM" id="SSF55666">
    <property type="entry name" value="Ribonuclease PH domain 2-like"/>
    <property type="match status" value="2"/>
</dbReference>
<dbReference type="InterPro" id="IPR015848">
    <property type="entry name" value="PNPase_PH_RNA-bd_bac/org-type"/>
</dbReference>
<dbReference type="Gene3D" id="3.30.230.70">
    <property type="entry name" value="GHMP Kinase, N-terminal domain"/>
    <property type="match status" value="2"/>
</dbReference>
<evidence type="ECO:0000256" key="2">
    <source>
        <dbReference type="ARBA" id="ARBA00012416"/>
    </source>
</evidence>
<dbReference type="InterPro" id="IPR012340">
    <property type="entry name" value="NA-bd_OB-fold"/>
</dbReference>
<reference evidence="10" key="1">
    <citation type="submission" date="2022-01" db="EMBL/GenBank/DDBJ databases">
        <authorList>
            <person name="King R."/>
        </authorList>
    </citation>
    <scope>NUCLEOTIDE SEQUENCE</scope>
</reference>
<dbReference type="Pfam" id="PF03726">
    <property type="entry name" value="PNPase"/>
    <property type="match status" value="1"/>
</dbReference>
<dbReference type="OrthoDB" id="437922at2759"/>
<dbReference type="InterPro" id="IPR012162">
    <property type="entry name" value="PNPase"/>
</dbReference>
<dbReference type="SUPFAM" id="SSF50249">
    <property type="entry name" value="Nucleic acid-binding proteins"/>
    <property type="match status" value="1"/>
</dbReference>
<dbReference type="InterPro" id="IPR003029">
    <property type="entry name" value="S1_domain"/>
</dbReference>
<keyword evidence="3" id="KW-0963">Cytoplasm</keyword>
<evidence type="ECO:0000313" key="10">
    <source>
        <dbReference type="EMBL" id="CAH1393386.1"/>
    </source>
</evidence>
<organism evidence="10 11">
    <name type="scientific">Nezara viridula</name>
    <name type="common">Southern green stink bug</name>
    <name type="synonym">Cimex viridulus</name>
    <dbReference type="NCBI Taxonomy" id="85310"/>
    <lineage>
        <taxon>Eukaryota</taxon>
        <taxon>Metazoa</taxon>
        <taxon>Ecdysozoa</taxon>
        <taxon>Arthropoda</taxon>
        <taxon>Hexapoda</taxon>
        <taxon>Insecta</taxon>
        <taxon>Pterygota</taxon>
        <taxon>Neoptera</taxon>
        <taxon>Paraneoptera</taxon>
        <taxon>Hemiptera</taxon>
        <taxon>Heteroptera</taxon>
        <taxon>Panheteroptera</taxon>
        <taxon>Pentatomomorpha</taxon>
        <taxon>Pentatomoidea</taxon>
        <taxon>Pentatomidae</taxon>
        <taxon>Pentatominae</taxon>
        <taxon>Nezara</taxon>
    </lineage>
</organism>
<evidence type="ECO:0000259" key="8">
    <source>
        <dbReference type="SMART" id="SM00316"/>
    </source>
</evidence>
<sequence>MLSRSISMINHHFPTRKSLSLIKFRNSSSSPEICIPFTDRPSLAISCTEYAQFSDGCAVASCGDTSVMVTAVSKSKPSSSNFMPLTVDYRQKAAAAGRIPMNFHKREYGVSEHEILTSRLIDRSLRPLFQNYYCETQLICNLLAIDGIHDPEVLCINAASAALALSDIPWNGPVGAVRVGLINDKVIINPTRRELKESALNMVVTAASQSLVVMLEGSGNNVLQQHFLKAIKTGVKECQKIVQSISELQKLKGKAKRSVEPVNEIDEAILSGIKSLIEMKIKEVFQDFTHDKLSRDDAVKDIRLNVLEKLKQDQPETNMEMANEAFNIITKQIFRNLILENNIRCDGRQLDQLRNIKCDVDMFKPLHGSAFFQRGQTQVLCTIALDSQNSVLHMDPVSSLITGLKEKNFFLHYEFPPYATKEIGRVGTTVRREVGHGALAEKALRPVIPPNFPFTIRLTSEVLQSNGSSSMATVCGGSLALLDAGVPISNAVAGVAIGLVTQYDGTDTKHINNYKILTDILGIEDYMGDMDFKIAGTNKGFTALQADIKIPGVPLKIIMEAIQAGYDAKSKIIEIMNSSISKPRIEKKCWPVVETVEIPANKRSKFIGPGGTNIRRLLVNSGVQVTFQEDEGNYLIFAPNQDAMFEAKEFINNIVNSDKEPVLEFGGIYTAKIVELKESGVMVTLYDSMKPALLHNSQLDQRKVSDPRALNLQVGQDIQVKYFGLDPVSGQMRLSRKVLMGPASSAAVNLQKS</sequence>
<evidence type="ECO:0000259" key="9">
    <source>
        <dbReference type="SMART" id="SM00322"/>
    </source>
</evidence>
<evidence type="ECO:0000313" key="11">
    <source>
        <dbReference type="Proteomes" id="UP001152798"/>
    </source>
</evidence>
<dbReference type="PANTHER" id="PTHR11252">
    <property type="entry name" value="POLYRIBONUCLEOTIDE NUCLEOTIDYLTRANSFERASE"/>
    <property type="match status" value="1"/>
</dbReference>
<dbReference type="InterPro" id="IPR015847">
    <property type="entry name" value="ExoRNase_PH_dom2"/>
</dbReference>
<dbReference type="FunFam" id="3.30.1370.10:FF:000001">
    <property type="entry name" value="Polyribonucleotide nucleotidyltransferase"/>
    <property type="match status" value="1"/>
</dbReference>
<dbReference type="InterPro" id="IPR001247">
    <property type="entry name" value="ExoRNase_PH_dom1"/>
</dbReference>
<dbReference type="GO" id="GO:0000965">
    <property type="term" value="P:mitochondrial RNA 3'-end processing"/>
    <property type="evidence" value="ECO:0007669"/>
    <property type="project" value="TreeGrafter"/>
</dbReference>
<dbReference type="FunFam" id="3.30.230.70:FF:000001">
    <property type="entry name" value="Polyribonucleotide nucleotidyltransferase"/>
    <property type="match status" value="1"/>
</dbReference>
<dbReference type="InterPro" id="IPR020568">
    <property type="entry name" value="Ribosomal_Su5_D2-typ_SF"/>
</dbReference>
<evidence type="ECO:0000256" key="3">
    <source>
        <dbReference type="ARBA" id="ARBA00022490"/>
    </source>
</evidence>
<dbReference type="AlphaFoldDB" id="A0A9P0E856"/>
<evidence type="ECO:0000256" key="5">
    <source>
        <dbReference type="ARBA" id="ARBA00022695"/>
    </source>
</evidence>
<evidence type="ECO:0000256" key="7">
    <source>
        <dbReference type="ARBA" id="ARBA00031451"/>
    </source>
</evidence>
<dbReference type="GO" id="GO:0000958">
    <property type="term" value="P:mitochondrial mRNA catabolic process"/>
    <property type="evidence" value="ECO:0007669"/>
    <property type="project" value="TreeGrafter"/>
</dbReference>
<dbReference type="PIRSF" id="PIRSF005499">
    <property type="entry name" value="PNPase"/>
    <property type="match status" value="1"/>
</dbReference>
<dbReference type="CDD" id="cd11364">
    <property type="entry name" value="RNase_PH_PNPase_2"/>
    <property type="match status" value="1"/>
</dbReference>
<dbReference type="GO" id="GO:0005829">
    <property type="term" value="C:cytosol"/>
    <property type="evidence" value="ECO:0007669"/>
    <property type="project" value="TreeGrafter"/>
</dbReference>
<dbReference type="GO" id="GO:0004654">
    <property type="term" value="F:polyribonucleotide nucleotidyltransferase activity"/>
    <property type="evidence" value="ECO:0007669"/>
    <property type="project" value="UniProtKB-EC"/>
</dbReference>
<dbReference type="Proteomes" id="UP001152798">
    <property type="component" value="Chromosome 2"/>
</dbReference>
<dbReference type="InterPro" id="IPR004088">
    <property type="entry name" value="KH_dom_type_1"/>
</dbReference>
<feature type="domain" description="S1 motif" evidence="8">
    <location>
        <begin position="664"/>
        <end position="737"/>
    </location>
</feature>
<dbReference type="SMART" id="SM00322">
    <property type="entry name" value="KH"/>
    <property type="match status" value="1"/>
</dbReference>
<dbReference type="InterPro" id="IPR027408">
    <property type="entry name" value="PNPase/RNase_PH_dom_sf"/>
</dbReference>
<keyword evidence="4" id="KW-0808">Transferase</keyword>
<dbReference type="InterPro" id="IPR036345">
    <property type="entry name" value="ExoRNase_PH_dom2_sf"/>
</dbReference>
<gene>
    <name evidence="10" type="ORF">NEZAVI_LOCUS4067</name>
</gene>
<keyword evidence="5" id="KW-0548">Nucleotidyltransferase</keyword>
<name>A0A9P0E856_NEZVI</name>
<dbReference type="Pfam" id="PF00013">
    <property type="entry name" value="KH_1"/>
    <property type="match status" value="1"/>
</dbReference>
<dbReference type="SMART" id="SM00316">
    <property type="entry name" value="S1"/>
    <property type="match status" value="1"/>
</dbReference>
<evidence type="ECO:0000256" key="1">
    <source>
        <dbReference type="ARBA" id="ARBA00007404"/>
    </source>
</evidence>
<dbReference type="GO" id="GO:0003723">
    <property type="term" value="F:RNA binding"/>
    <property type="evidence" value="ECO:0007669"/>
    <property type="project" value="UniProtKB-KW"/>
</dbReference>
<protein>
    <recommendedName>
        <fullName evidence="2">polyribonucleotide nucleotidyltransferase</fullName>
        <ecNumber evidence="2">2.7.7.8</ecNumber>
    </recommendedName>
    <alternativeName>
        <fullName evidence="7">Polynucleotide phosphorylase 1</fullName>
    </alternativeName>
</protein>
<keyword evidence="11" id="KW-1185">Reference proteome</keyword>